<name>T0F360_9LEPT</name>
<dbReference type="InterPro" id="IPR011043">
    <property type="entry name" value="Gal_Oxase/kelch_b-propeller"/>
</dbReference>
<dbReference type="RefSeq" id="WP_010570982.1">
    <property type="nucleotide sequence ID" value="NZ_AHMO02000008.1"/>
</dbReference>
<dbReference type="EMBL" id="AHMO02000008">
    <property type="protein sequence ID" value="EQA45530.1"/>
    <property type="molecule type" value="Genomic_DNA"/>
</dbReference>
<comment type="caution">
    <text evidence="3">The sequence shown here is derived from an EMBL/GenBank/DDBJ whole genome shotgun (WGS) entry which is preliminary data.</text>
</comment>
<evidence type="ECO:0000313" key="3">
    <source>
        <dbReference type="EMBL" id="EQA45530.1"/>
    </source>
</evidence>
<dbReference type="PANTHER" id="PTHR46344">
    <property type="entry name" value="OS02G0202900 PROTEIN"/>
    <property type="match status" value="1"/>
</dbReference>
<evidence type="ECO:0000313" key="4">
    <source>
        <dbReference type="Proteomes" id="UP000015454"/>
    </source>
</evidence>
<reference evidence="3" key="1">
    <citation type="submission" date="2013-05" db="EMBL/GenBank/DDBJ databases">
        <authorList>
            <person name="Harkins D.M."/>
            <person name="Durkin A.S."/>
            <person name="Brinkac L.M."/>
            <person name="Haft D.H."/>
            <person name="Selengut J.D."/>
            <person name="Sanka R."/>
            <person name="DePew J."/>
            <person name="Purushe J."/>
            <person name="Hartskeerl R.A."/>
            <person name="Ahmed A."/>
            <person name="van der Linden H."/>
            <person name="Goris M.G.A."/>
            <person name="Vinetz J.M."/>
            <person name="Sutton G.G."/>
            <person name="Nierman W.C."/>
            <person name="Fouts D.E."/>
        </authorList>
    </citation>
    <scope>NUCLEOTIDE SEQUENCE [LARGE SCALE GENOMIC DNA]</scope>
    <source>
        <strain evidence="3">5399</strain>
    </source>
</reference>
<dbReference type="SUPFAM" id="SSF50965">
    <property type="entry name" value="Galactose oxidase, central domain"/>
    <property type="match status" value="1"/>
</dbReference>
<dbReference type="InterPro" id="IPR006652">
    <property type="entry name" value="Kelch_1"/>
</dbReference>
<sequence>MLRFRYLIWLIIFIQNIMCKHSSTNANPVEEFIIFGLLGNMRLSSTGTFNNQRYGYHTAQLSDGRIVVIGGRKSYSNAPATLAFENTVEIYDPSTGVFKVTANQTNLNIYGGQTIVLPNGNVFLFGDYTANNNAVVSGFSYNSTVDNFTSTNNTISISNIGNSPGILLQNGKVLIPGDSADKSTALFDPSTNNFSVGASKQVSRTWPSSVLLQNGKVLVSGGLSGVNRVTSAELYDPVGNSFTSTTGSMLEAKDQHTSVLLKDGTVAIFGGSIGSSRISEILIYNPNSQQFSQIGSSTVISNLSTINLPDGRIFVGCDPYNMGFSSVGFIYNPNTGSVFVDQLANVQCTFGALLSTGRIFMLSDNGAYLYTPPSQ</sequence>
<dbReference type="Pfam" id="PF01344">
    <property type="entry name" value="Kelch_1"/>
    <property type="match status" value="1"/>
</dbReference>
<evidence type="ECO:0000256" key="1">
    <source>
        <dbReference type="ARBA" id="ARBA00022441"/>
    </source>
</evidence>
<dbReference type="OrthoDB" id="342174at2"/>
<protein>
    <submittedName>
        <fullName evidence="3">Kelch repeat protein</fullName>
    </submittedName>
</protein>
<dbReference type="PANTHER" id="PTHR46344:SF27">
    <property type="entry name" value="KELCH REPEAT SUPERFAMILY PROTEIN"/>
    <property type="match status" value="1"/>
</dbReference>
<evidence type="ECO:0000256" key="2">
    <source>
        <dbReference type="ARBA" id="ARBA00022737"/>
    </source>
</evidence>
<dbReference type="Gene3D" id="2.130.10.80">
    <property type="entry name" value="Galactose oxidase/kelch, beta-propeller"/>
    <property type="match status" value="3"/>
</dbReference>
<keyword evidence="1" id="KW-0880">Kelch repeat</keyword>
<dbReference type="InterPro" id="IPR037293">
    <property type="entry name" value="Gal_Oxidase_central_sf"/>
</dbReference>
<dbReference type="STRING" id="1049789.LEP1GSC050_2778"/>
<dbReference type="Proteomes" id="UP000015454">
    <property type="component" value="Unassembled WGS sequence"/>
</dbReference>
<proteinExistence type="predicted"/>
<keyword evidence="4" id="KW-1185">Reference proteome</keyword>
<keyword evidence="2" id="KW-0677">Repeat</keyword>
<dbReference type="AlphaFoldDB" id="T0F360"/>
<gene>
    <name evidence="3" type="ORF">LEP1GSC050_2778</name>
</gene>
<dbReference type="SMART" id="SM00612">
    <property type="entry name" value="Kelch"/>
    <property type="match status" value="3"/>
</dbReference>
<accession>T0F360</accession>
<organism evidence="3 4">
    <name type="scientific">Leptospira broomii serovar Hurstbridge str. 5399</name>
    <dbReference type="NCBI Taxonomy" id="1049789"/>
    <lineage>
        <taxon>Bacteria</taxon>
        <taxon>Pseudomonadati</taxon>
        <taxon>Spirochaetota</taxon>
        <taxon>Spirochaetia</taxon>
        <taxon>Leptospirales</taxon>
        <taxon>Leptospiraceae</taxon>
        <taxon>Leptospira</taxon>
    </lineage>
</organism>